<evidence type="ECO:0000313" key="4">
    <source>
        <dbReference type="Proteomes" id="UP000597886"/>
    </source>
</evidence>
<dbReference type="Proteomes" id="UP000599383">
    <property type="component" value="Unassembled WGS sequence"/>
</dbReference>
<proteinExistence type="predicted"/>
<feature type="transmembrane region" description="Helical" evidence="1">
    <location>
        <begin position="20"/>
        <end position="39"/>
    </location>
</feature>
<dbReference type="Proteomes" id="UP000597886">
    <property type="component" value="Unassembled WGS sequence"/>
</dbReference>
<evidence type="ECO:0000313" key="2">
    <source>
        <dbReference type="EMBL" id="NOD30033.1"/>
    </source>
</evidence>
<accession>A0AA90YRH9</accession>
<name>A0AA90YRH9_9RHOB</name>
<comment type="caution">
    <text evidence="3">The sequence shown here is derived from an EMBL/GenBank/DDBJ whole genome shotgun (WGS) entry which is preliminary data.</text>
</comment>
<dbReference type="AlphaFoldDB" id="A0AA90YRH9"/>
<reference evidence="3 5" key="1">
    <citation type="submission" date="2019-12" db="EMBL/GenBank/DDBJ databases">
        <title>Ruegeria JWLKs population differentiation of coral mucus and skeleton niches.</title>
        <authorList>
            <person name="Luo D."/>
        </authorList>
    </citation>
    <scope>NUCLEOTIDE SEQUENCE</scope>
    <source>
        <strain evidence="3">HKCCD6181</strain>
        <strain evidence="2 5">HKCCD6238</strain>
    </source>
</reference>
<dbReference type="EMBL" id="WVRA01000001">
    <property type="protein sequence ID" value="NOE17588.1"/>
    <property type="molecule type" value="Genomic_DNA"/>
</dbReference>
<keyword evidence="5" id="KW-1185">Reference proteome</keyword>
<sequence length="176" mass="19456">MIRKSLSKLRTFKRSESGNATIEFVMIIPFFLAFIGIGGEMSIITTKHAALERGVDLVVRDIRLGTGTNWSHDVIKDRICDISGIKNCKTNLRLQMLRQNAFNGIVLSDEIPCTDSSEDPKPVLDFKSGASNELMILRACLRIDPVLESSIIANTVVDESGHYAVTATTAFVQEPR</sequence>
<gene>
    <name evidence="2" type="ORF">GS617_07120</name>
    <name evidence="3" type="ORF">GS634_05555</name>
</gene>
<evidence type="ECO:0000313" key="3">
    <source>
        <dbReference type="EMBL" id="NOE17588.1"/>
    </source>
</evidence>
<keyword evidence="1" id="KW-1133">Transmembrane helix</keyword>
<organism evidence="3 4">
    <name type="scientific">Ruegeria atlantica</name>
    <dbReference type="NCBI Taxonomy" id="81569"/>
    <lineage>
        <taxon>Bacteria</taxon>
        <taxon>Pseudomonadati</taxon>
        <taxon>Pseudomonadota</taxon>
        <taxon>Alphaproteobacteria</taxon>
        <taxon>Rhodobacterales</taxon>
        <taxon>Roseobacteraceae</taxon>
        <taxon>Ruegeria</taxon>
    </lineage>
</organism>
<dbReference type="RefSeq" id="WP_171119523.1">
    <property type="nucleotide sequence ID" value="NZ_WVQY01000002.1"/>
</dbReference>
<keyword evidence="1" id="KW-0472">Membrane</keyword>
<keyword evidence="1" id="KW-0812">Transmembrane</keyword>
<evidence type="ECO:0000313" key="5">
    <source>
        <dbReference type="Proteomes" id="UP000599383"/>
    </source>
</evidence>
<protein>
    <submittedName>
        <fullName evidence="3">Pilus assembly protein</fullName>
    </submittedName>
</protein>
<dbReference type="EMBL" id="WVQY01000002">
    <property type="protein sequence ID" value="NOD30033.1"/>
    <property type="molecule type" value="Genomic_DNA"/>
</dbReference>
<evidence type="ECO:0000256" key="1">
    <source>
        <dbReference type="SAM" id="Phobius"/>
    </source>
</evidence>